<organism evidence="8 9">
    <name type="scientific">candidate division KSB3 bacterium</name>
    <dbReference type="NCBI Taxonomy" id="2044937"/>
    <lineage>
        <taxon>Bacteria</taxon>
        <taxon>candidate division KSB3</taxon>
    </lineage>
</organism>
<dbReference type="CDD" id="cd16922">
    <property type="entry name" value="HATPase_EvgS-ArcB-TorS-like"/>
    <property type="match status" value="1"/>
</dbReference>
<dbReference type="Proteomes" id="UP000229740">
    <property type="component" value="Unassembled WGS sequence"/>
</dbReference>
<evidence type="ECO:0000256" key="1">
    <source>
        <dbReference type="ARBA" id="ARBA00000085"/>
    </source>
</evidence>
<comment type="caution">
    <text evidence="8">The sequence shown here is derived from an EMBL/GenBank/DDBJ whole genome shotgun (WGS) entry which is preliminary data.</text>
</comment>
<protein>
    <recommendedName>
        <fullName evidence="2">histidine kinase</fullName>
        <ecNumber evidence="2">2.7.13.3</ecNumber>
    </recommendedName>
</protein>
<evidence type="ECO:0000256" key="5">
    <source>
        <dbReference type="PROSITE-ProRule" id="PRU00169"/>
    </source>
</evidence>
<proteinExistence type="predicted"/>
<keyword evidence="3 5" id="KW-0597">Phosphoprotein</keyword>
<dbReference type="InterPro" id="IPR001789">
    <property type="entry name" value="Sig_transdc_resp-reg_receiver"/>
</dbReference>
<comment type="catalytic activity">
    <reaction evidence="1">
        <text>ATP + protein L-histidine = ADP + protein N-phospho-L-histidine.</text>
        <dbReference type="EC" id="2.7.13.3"/>
    </reaction>
</comment>
<evidence type="ECO:0000259" key="7">
    <source>
        <dbReference type="PROSITE" id="PS50110"/>
    </source>
</evidence>
<keyword evidence="4" id="KW-0902">Two-component regulatory system</keyword>
<sequence>STRRLHRLLSDILDLSKVEAGKLTINHDSFDIRKSLRAVITFFTAAAEQKGILLGVVIDPEIPGTVIGDDYRFQQIVSNLVDNALKFTSEGSITLEAQLLASGDEQNCRILFSVADTGIGISSEAQGRLFHAFVQEQSSNIAHSLGGTGLGLVISRRLTELMGGSMSLDSETGQGAVFYFTLPFRIADSTGVEEGSMQKSFSLEGIRILLAEDDDISRTVAVQLLQRTGCRVTAVADGAKAVAALKKDFFDLVVLDVQMPILDGPGAANAIRNGQAGEEKKDIPIIALTACAMSGDRKRFLDSGMNGYVEKPVEVESLIREVHRVLEEKR</sequence>
<dbReference type="SMART" id="SM00387">
    <property type="entry name" value="HATPase_c"/>
    <property type="match status" value="1"/>
</dbReference>
<dbReference type="InterPro" id="IPR005467">
    <property type="entry name" value="His_kinase_dom"/>
</dbReference>
<dbReference type="EMBL" id="PDPS01000111">
    <property type="protein sequence ID" value="PID55440.1"/>
    <property type="molecule type" value="Genomic_DNA"/>
</dbReference>
<dbReference type="PANTHER" id="PTHR45339:SF1">
    <property type="entry name" value="HYBRID SIGNAL TRANSDUCTION HISTIDINE KINASE J"/>
    <property type="match status" value="1"/>
</dbReference>
<dbReference type="AlphaFoldDB" id="A0A2G6E082"/>
<gene>
    <name evidence="8" type="ORF">CSB45_16020</name>
</gene>
<dbReference type="InterPro" id="IPR003594">
    <property type="entry name" value="HATPase_dom"/>
</dbReference>
<evidence type="ECO:0000259" key="6">
    <source>
        <dbReference type="PROSITE" id="PS50109"/>
    </source>
</evidence>
<dbReference type="PROSITE" id="PS50109">
    <property type="entry name" value="HIS_KIN"/>
    <property type="match status" value="1"/>
</dbReference>
<dbReference type="Gene3D" id="3.30.565.10">
    <property type="entry name" value="Histidine kinase-like ATPase, C-terminal domain"/>
    <property type="match status" value="1"/>
</dbReference>
<accession>A0A2G6E082</accession>
<evidence type="ECO:0000256" key="2">
    <source>
        <dbReference type="ARBA" id="ARBA00012438"/>
    </source>
</evidence>
<dbReference type="InterPro" id="IPR004358">
    <property type="entry name" value="Sig_transdc_His_kin-like_C"/>
</dbReference>
<dbReference type="GO" id="GO:0000160">
    <property type="term" value="P:phosphorelay signal transduction system"/>
    <property type="evidence" value="ECO:0007669"/>
    <property type="project" value="UniProtKB-KW"/>
</dbReference>
<evidence type="ECO:0000313" key="8">
    <source>
        <dbReference type="EMBL" id="PID55440.1"/>
    </source>
</evidence>
<dbReference type="SUPFAM" id="SSF55874">
    <property type="entry name" value="ATPase domain of HSP90 chaperone/DNA topoisomerase II/histidine kinase"/>
    <property type="match status" value="1"/>
</dbReference>
<dbReference type="Gene3D" id="3.40.50.2300">
    <property type="match status" value="1"/>
</dbReference>
<dbReference type="FunFam" id="3.30.565.10:FF:000010">
    <property type="entry name" value="Sensor histidine kinase RcsC"/>
    <property type="match status" value="1"/>
</dbReference>
<reference evidence="8 9" key="1">
    <citation type="submission" date="2017-10" db="EMBL/GenBank/DDBJ databases">
        <title>Novel microbial diversity and functional potential in the marine mammal oral microbiome.</title>
        <authorList>
            <person name="Dudek N.K."/>
            <person name="Sun C.L."/>
            <person name="Burstein D."/>
            <person name="Kantor R.S."/>
            <person name="Aliaga Goltsman D.S."/>
            <person name="Bik E.M."/>
            <person name="Thomas B.C."/>
            <person name="Banfield J.F."/>
            <person name="Relman D.A."/>
        </authorList>
    </citation>
    <scope>NUCLEOTIDE SEQUENCE [LARGE SCALE GENOMIC DNA]</scope>
    <source>
        <strain evidence="8">DOLZORAL124_49_17</strain>
    </source>
</reference>
<dbReference type="GO" id="GO:0004673">
    <property type="term" value="F:protein histidine kinase activity"/>
    <property type="evidence" value="ECO:0007669"/>
    <property type="project" value="UniProtKB-EC"/>
</dbReference>
<dbReference type="PRINTS" id="PR00344">
    <property type="entry name" value="BCTRLSENSOR"/>
</dbReference>
<dbReference type="SUPFAM" id="SSF52172">
    <property type="entry name" value="CheY-like"/>
    <property type="match status" value="1"/>
</dbReference>
<evidence type="ECO:0000313" key="9">
    <source>
        <dbReference type="Proteomes" id="UP000229740"/>
    </source>
</evidence>
<dbReference type="CDD" id="cd17546">
    <property type="entry name" value="REC_hyHK_CKI1_RcsC-like"/>
    <property type="match status" value="1"/>
</dbReference>
<feature type="domain" description="Response regulatory" evidence="7">
    <location>
        <begin position="207"/>
        <end position="326"/>
    </location>
</feature>
<dbReference type="InterPro" id="IPR036890">
    <property type="entry name" value="HATPase_C_sf"/>
</dbReference>
<evidence type="ECO:0000256" key="3">
    <source>
        <dbReference type="ARBA" id="ARBA00022553"/>
    </source>
</evidence>
<evidence type="ECO:0000256" key="4">
    <source>
        <dbReference type="ARBA" id="ARBA00023012"/>
    </source>
</evidence>
<dbReference type="SMART" id="SM00448">
    <property type="entry name" value="REC"/>
    <property type="match status" value="1"/>
</dbReference>
<feature type="non-terminal residue" evidence="8">
    <location>
        <position position="1"/>
    </location>
</feature>
<feature type="domain" description="Histidine kinase" evidence="6">
    <location>
        <begin position="1"/>
        <end position="186"/>
    </location>
</feature>
<dbReference type="Pfam" id="PF00072">
    <property type="entry name" value="Response_reg"/>
    <property type="match status" value="1"/>
</dbReference>
<dbReference type="EC" id="2.7.13.3" evidence="2"/>
<dbReference type="Pfam" id="PF02518">
    <property type="entry name" value="HATPase_c"/>
    <property type="match status" value="1"/>
</dbReference>
<dbReference type="PROSITE" id="PS50110">
    <property type="entry name" value="RESPONSE_REGULATORY"/>
    <property type="match status" value="1"/>
</dbReference>
<name>A0A2G6E082_9BACT</name>
<dbReference type="InterPro" id="IPR011006">
    <property type="entry name" value="CheY-like_superfamily"/>
</dbReference>
<feature type="modified residue" description="4-aspartylphosphate" evidence="5">
    <location>
        <position position="256"/>
    </location>
</feature>
<dbReference type="PANTHER" id="PTHR45339">
    <property type="entry name" value="HYBRID SIGNAL TRANSDUCTION HISTIDINE KINASE J"/>
    <property type="match status" value="1"/>
</dbReference>